<dbReference type="PROSITE" id="PS51257">
    <property type="entry name" value="PROKAR_LIPOPROTEIN"/>
    <property type="match status" value="1"/>
</dbReference>
<keyword evidence="3" id="KW-1185">Reference proteome</keyword>
<dbReference type="RefSeq" id="WP_054648971.1">
    <property type="nucleotide sequence ID" value="NZ_AZFJ01000052.1"/>
</dbReference>
<feature type="chain" id="PRO_5038378295" evidence="1">
    <location>
        <begin position="22"/>
        <end position="321"/>
    </location>
</feature>
<dbReference type="PANTHER" id="PTHR35271">
    <property type="entry name" value="ABC TRANSPORTER, SUBSTRATE-BINDING LIPOPROTEIN-RELATED"/>
    <property type="match status" value="1"/>
</dbReference>
<dbReference type="PATRIC" id="fig|1423783.4.peg.1784"/>
<dbReference type="AlphaFoldDB" id="A0A0R1U3M3"/>
<proteinExistence type="predicted"/>
<dbReference type="SUPFAM" id="SSF53822">
    <property type="entry name" value="Periplasmic binding protein-like I"/>
    <property type="match status" value="1"/>
</dbReference>
<dbReference type="PANTHER" id="PTHR35271:SF1">
    <property type="entry name" value="ABC TRANSPORTER, SUBSTRATE-BINDING LIPOPROTEIN"/>
    <property type="match status" value="1"/>
</dbReference>
<dbReference type="CDD" id="cd06325">
    <property type="entry name" value="PBP1_ABC_unchar_transporter"/>
    <property type="match status" value="1"/>
</dbReference>
<dbReference type="Gene3D" id="3.40.50.2300">
    <property type="match status" value="2"/>
</dbReference>
<protein>
    <submittedName>
        <fullName evidence="2">ABC transporter periplasmic protein</fullName>
    </submittedName>
</protein>
<dbReference type="OrthoDB" id="9776955at2"/>
<dbReference type="Proteomes" id="UP000051922">
    <property type="component" value="Unassembled WGS sequence"/>
</dbReference>
<organism evidence="2 3">
    <name type="scientific">Lacticaseibacillus pantheris DSM 15945 = JCM 12539 = NBRC 106106</name>
    <dbReference type="NCBI Taxonomy" id="1423783"/>
    <lineage>
        <taxon>Bacteria</taxon>
        <taxon>Bacillati</taxon>
        <taxon>Bacillota</taxon>
        <taxon>Bacilli</taxon>
        <taxon>Lactobacillales</taxon>
        <taxon>Lactobacillaceae</taxon>
        <taxon>Lacticaseibacillus</taxon>
    </lineage>
</organism>
<comment type="caution">
    <text evidence="2">The sequence shown here is derived from an EMBL/GenBank/DDBJ whole genome shotgun (WGS) entry which is preliminary data.</text>
</comment>
<dbReference type="Pfam" id="PF04392">
    <property type="entry name" value="ABC_sub_bind"/>
    <property type="match status" value="1"/>
</dbReference>
<accession>A0A0R1U3M3</accession>
<evidence type="ECO:0000313" key="2">
    <source>
        <dbReference type="EMBL" id="KRL85570.1"/>
    </source>
</evidence>
<evidence type="ECO:0000256" key="1">
    <source>
        <dbReference type="SAM" id="SignalP"/>
    </source>
</evidence>
<name>A0A0R1U3M3_9LACO</name>
<evidence type="ECO:0000313" key="3">
    <source>
        <dbReference type="Proteomes" id="UP000051922"/>
    </source>
</evidence>
<sequence>MKMKKWIGLALATIATVTVLTACGQKTHAQSVTDKTVKIGILQQVDQAALDDTKKGIVEELKDKGFTKAKIKVLNGQGDQTNLNQMSQQLSSMGNDVNISIGSAASQAMEKAGHKTPLIFSAITDPVAAGLITKANLKHPNNNATGVTVLVNVKMQLELLHKMFPQAKKIGMMYDAGEPNAMAIVKRARKAMKELGMTPVEKTVASASDVEATARALCKKSDALFIPNDHIAAVGMNTIGKVSTETKTPVVNTDPTMIQFAGVATKGANFEDIGKQTADMAIKILKGKQVKDIPVEGPKNIHLVMNKKRMQFFGVKESTLK</sequence>
<dbReference type="InterPro" id="IPR007487">
    <property type="entry name" value="ABC_transpt-TYRBP-like"/>
</dbReference>
<reference evidence="2 3" key="1">
    <citation type="journal article" date="2015" name="Genome Announc.">
        <title>Expanding the biotechnology potential of lactobacilli through comparative genomics of 213 strains and associated genera.</title>
        <authorList>
            <person name="Sun Z."/>
            <person name="Harris H.M."/>
            <person name="McCann A."/>
            <person name="Guo C."/>
            <person name="Argimon S."/>
            <person name="Zhang W."/>
            <person name="Yang X."/>
            <person name="Jeffery I.B."/>
            <person name="Cooney J.C."/>
            <person name="Kagawa T.F."/>
            <person name="Liu W."/>
            <person name="Song Y."/>
            <person name="Salvetti E."/>
            <person name="Wrobel A."/>
            <person name="Rasinkangas P."/>
            <person name="Parkhill J."/>
            <person name="Rea M.C."/>
            <person name="O'Sullivan O."/>
            <person name="Ritari J."/>
            <person name="Douillard F.P."/>
            <person name="Paul Ross R."/>
            <person name="Yang R."/>
            <person name="Briner A.E."/>
            <person name="Felis G.E."/>
            <person name="de Vos W.M."/>
            <person name="Barrangou R."/>
            <person name="Klaenhammer T.R."/>
            <person name="Caufield P.W."/>
            <person name="Cui Y."/>
            <person name="Zhang H."/>
            <person name="O'Toole P.W."/>
        </authorList>
    </citation>
    <scope>NUCLEOTIDE SEQUENCE [LARGE SCALE GENOMIC DNA]</scope>
    <source>
        <strain evidence="2 3">DSM 15945</strain>
    </source>
</reference>
<dbReference type="InterPro" id="IPR028082">
    <property type="entry name" value="Peripla_BP_I"/>
</dbReference>
<keyword evidence="1" id="KW-0732">Signal</keyword>
<feature type="signal peptide" evidence="1">
    <location>
        <begin position="1"/>
        <end position="21"/>
    </location>
</feature>
<dbReference type="STRING" id="1423783.FC50_GL001743"/>
<gene>
    <name evidence="2" type="ORF">FC50_GL001743</name>
</gene>
<dbReference type="EMBL" id="AZFJ01000052">
    <property type="protein sequence ID" value="KRL85570.1"/>
    <property type="molecule type" value="Genomic_DNA"/>
</dbReference>